<accession>A0AAW9CDT9</accession>
<evidence type="ECO:0000313" key="1">
    <source>
        <dbReference type="EMBL" id="MDW3780108.1"/>
    </source>
</evidence>
<gene>
    <name evidence="1" type="ORF">QWU01_25265</name>
</gene>
<evidence type="ECO:0000313" key="2">
    <source>
        <dbReference type="Proteomes" id="UP001276300"/>
    </source>
</evidence>
<dbReference type="Proteomes" id="UP001276300">
    <property type="component" value="Unassembled WGS sequence"/>
</dbReference>
<sequence>MSIRSQLVVVALLVACAFLAGSEWTNRSWKIKWADRDSAESSQEANAQTAARMIEQGRTVARDEAVKDAQAKAARAAVTSAGLATTVSQLQQQARKLATRLDAAKHTADLSAAVRSKTAGADSAMLADMLGSLAEEARYYAGRADESYRAGMTCERIYNSVRESNNNPIASQ</sequence>
<protein>
    <submittedName>
        <fullName evidence="1">DUF2514 domain-containing protein</fullName>
    </submittedName>
</protein>
<dbReference type="PROSITE" id="PS51257">
    <property type="entry name" value="PROKAR_LIPOPROTEIN"/>
    <property type="match status" value="1"/>
</dbReference>
<dbReference type="Pfam" id="PF10721">
    <property type="entry name" value="DUF2514"/>
    <property type="match status" value="1"/>
</dbReference>
<dbReference type="InterPro" id="IPR019659">
    <property type="entry name" value="DUF2514"/>
</dbReference>
<proteinExistence type="predicted"/>
<organism evidence="1 2">
    <name type="scientific">Kluyvera cryocrescens</name>
    <name type="common">Kluyvera citrophila</name>
    <dbReference type="NCBI Taxonomy" id="580"/>
    <lineage>
        <taxon>Bacteria</taxon>
        <taxon>Pseudomonadati</taxon>
        <taxon>Pseudomonadota</taxon>
        <taxon>Gammaproteobacteria</taxon>
        <taxon>Enterobacterales</taxon>
        <taxon>Enterobacteriaceae</taxon>
        <taxon>Kluyvera</taxon>
    </lineage>
</organism>
<dbReference type="AlphaFoldDB" id="A0AAW9CDT9"/>
<comment type="caution">
    <text evidence="1">The sequence shown here is derived from an EMBL/GenBank/DDBJ whole genome shotgun (WGS) entry which is preliminary data.</text>
</comment>
<dbReference type="RefSeq" id="WP_318243326.1">
    <property type="nucleotide sequence ID" value="NZ_JAMWIK010000001.1"/>
</dbReference>
<name>A0AAW9CDT9_KLUCR</name>
<reference evidence="1" key="1">
    <citation type="journal article" date="2023" name="J Glob Antimicrob Resist">
        <title>Emergence of NDM-1 and KPC-3 carbapenemases in Kluyvera cryocrescens: Investigating genetic heterogeneity and acquisition routes of blaNDM-1 in Enterobacterales species in Portugal.</title>
        <authorList>
            <person name="Loiodice M."/>
            <person name="Ribeiro M."/>
            <person name="Peixe L."/>
            <person name="Novais A."/>
        </authorList>
    </citation>
    <scope>NUCLEOTIDE SEQUENCE</scope>
    <source>
        <strain evidence="1">K629</strain>
    </source>
</reference>
<dbReference type="EMBL" id="JAUEQX010000029">
    <property type="protein sequence ID" value="MDW3780108.1"/>
    <property type="molecule type" value="Genomic_DNA"/>
</dbReference>